<dbReference type="InterPro" id="IPR055769">
    <property type="entry name" value="DUF7345"/>
</dbReference>
<dbReference type="AlphaFoldDB" id="A0ABD5X634"/>
<protein>
    <submittedName>
        <fullName evidence="5">Helix-turn-helix transcriptional regulator</fullName>
    </submittedName>
</protein>
<accession>A0ABD5X634</accession>
<dbReference type="EMBL" id="JBHSZQ010000004">
    <property type="protein sequence ID" value="MFC7125399.1"/>
    <property type="molecule type" value="Genomic_DNA"/>
</dbReference>
<sequence length="405" mass="43501">MPTSLRGTLPILCLSMVAVLVIFGAVAPGTVLGFSSAGETTADTSSSLFAQEASTQTVESNTTFIVELQPNGDAHWQVVEHFELTSDEDREAFEDLADNFESKSVAGADLGFATFQRAAELINGEVDRDLTVTNEERSSSVDLTSGTLTLSFTWENFARVDGDQLVLDDIFESGDTLWFEQLTGDQTLLIKAPDGFGFDDANVLPENGTLKWQGPTTFTAESLQAVLIGTGVDTTTPVPSPSPTEVPPPNNSSSSFGSFLFVMGAIGLLGVVVVVVVMMGGHDHLKTILMGTRTSDDETTDDSEPAPGSQETSQSAEPETASEPETDSEPDVELLSDEERVERLLEQNGGRMKQASIVKETGWSNAKVSQLLSAMEEDDRIDKLRIGRENLISFPEEDVTEIGDS</sequence>
<dbReference type="InterPro" id="IPR055767">
    <property type="entry name" value="DUF7343"/>
</dbReference>
<gene>
    <name evidence="5" type="ORF">ACFQJ7_05010</name>
</gene>
<feature type="domain" description="DUF7345" evidence="4">
    <location>
        <begin position="66"/>
        <end position="196"/>
    </location>
</feature>
<evidence type="ECO:0000259" key="3">
    <source>
        <dbReference type="Pfam" id="PF24034"/>
    </source>
</evidence>
<organism evidence="5 6">
    <name type="scientific">Halovenus rubra</name>
    <dbReference type="NCBI Taxonomy" id="869890"/>
    <lineage>
        <taxon>Archaea</taxon>
        <taxon>Methanobacteriati</taxon>
        <taxon>Methanobacteriota</taxon>
        <taxon>Stenosarchaea group</taxon>
        <taxon>Halobacteria</taxon>
        <taxon>Halobacteriales</taxon>
        <taxon>Haloarculaceae</taxon>
        <taxon>Halovenus</taxon>
    </lineage>
</organism>
<evidence type="ECO:0000313" key="5">
    <source>
        <dbReference type="EMBL" id="MFC7125399.1"/>
    </source>
</evidence>
<feature type="compositionally biased region" description="Pro residues" evidence="1">
    <location>
        <begin position="238"/>
        <end position="250"/>
    </location>
</feature>
<dbReference type="Proteomes" id="UP001596414">
    <property type="component" value="Unassembled WGS sequence"/>
</dbReference>
<reference evidence="5 6" key="1">
    <citation type="journal article" date="2014" name="Int. J. Syst. Evol. Microbiol.">
        <title>Complete genome sequence of Corynebacterium casei LMG S-19264T (=DSM 44701T), isolated from a smear-ripened cheese.</title>
        <authorList>
            <consortium name="US DOE Joint Genome Institute (JGI-PGF)"/>
            <person name="Walter F."/>
            <person name="Albersmeier A."/>
            <person name="Kalinowski J."/>
            <person name="Ruckert C."/>
        </authorList>
    </citation>
    <scope>NUCLEOTIDE SEQUENCE [LARGE SCALE GENOMIC DNA]</scope>
    <source>
        <strain evidence="5 6">CGMCC 4.7215</strain>
    </source>
</reference>
<keyword evidence="2" id="KW-0812">Transmembrane</keyword>
<name>A0ABD5X634_9EURY</name>
<keyword evidence="2" id="KW-1133">Transmembrane helix</keyword>
<dbReference type="Pfam" id="PF24036">
    <property type="entry name" value="DUF7345"/>
    <property type="match status" value="1"/>
</dbReference>
<evidence type="ECO:0000256" key="1">
    <source>
        <dbReference type="SAM" id="MobiDB-lite"/>
    </source>
</evidence>
<feature type="compositionally biased region" description="Acidic residues" evidence="1">
    <location>
        <begin position="320"/>
        <end position="336"/>
    </location>
</feature>
<feature type="transmembrane region" description="Helical" evidence="2">
    <location>
        <begin position="256"/>
        <end position="280"/>
    </location>
</feature>
<dbReference type="Pfam" id="PF24034">
    <property type="entry name" value="DUF7343"/>
    <property type="match status" value="1"/>
</dbReference>
<proteinExistence type="predicted"/>
<evidence type="ECO:0000313" key="6">
    <source>
        <dbReference type="Proteomes" id="UP001596414"/>
    </source>
</evidence>
<feature type="domain" description="DUF7343" evidence="3">
    <location>
        <begin position="334"/>
        <end position="395"/>
    </location>
</feature>
<keyword evidence="2" id="KW-0472">Membrane</keyword>
<feature type="region of interest" description="Disordered" evidence="1">
    <location>
        <begin position="294"/>
        <end position="340"/>
    </location>
</feature>
<dbReference type="RefSeq" id="WP_267636391.1">
    <property type="nucleotide sequence ID" value="NZ_JAODIY010000004.1"/>
</dbReference>
<comment type="caution">
    <text evidence="5">The sequence shown here is derived from an EMBL/GenBank/DDBJ whole genome shotgun (WGS) entry which is preliminary data.</text>
</comment>
<feature type="region of interest" description="Disordered" evidence="1">
    <location>
        <begin position="231"/>
        <end position="252"/>
    </location>
</feature>
<evidence type="ECO:0000256" key="2">
    <source>
        <dbReference type="SAM" id="Phobius"/>
    </source>
</evidence>
<evidence type="ECO:0000259" key="4">
    <source>
        <dbReference type="Pfam" id="PF24036"/>
    </source>
</evidence>